<feature type="domain" description="PiggyBac transposable element-derived protein" evidence="1">
    <location>
        <begin position="31"/>
        <end position="130"/>
    </location>
</feature>
<proteinExistence type="predicted"/>
<evidence type="ECO:0000313" key="3">
    <source>
        <dbReference type="Proteomes" id="UP000886998"/>
    </source>
</evidence>
<dbReference type="OrthoDB" id="118105at2759"/>
<sequence>MHKPMNPKVRTSNSSYRPPPKLGLSLEACLSCLTIKVPKFSHWSSNSLGNVVIKKNAISRYRCKTLLPKLDFAQPEKPENANKQRYIDEAVSCLKQTFKQCRSESSYQFIDESKAKFKGRSSLKQYMPRCNL</sequence>
<keyword evidence="3" id="KW-1185">Reference proteome</keyword>
<comment type="caution">
    <text evidence="2">The sequence shown here is derived from an EMBL/GenBank/DDBJ whole genome shotgun (WGS) entry which is preliminary data.</text>
</comment>
<evidence type="ECO:0000313" key="2">
    <source>
        <dbReference type="EMBL" id="GFY65744.1"/>
    </source>
</evidence>
<dbReference type="AlphaFoldDB" id="A0A8X6Y9Z7"/>
<dbReference type="InterPro" id="IPR029526">
    <property type="entry name" value="PGBD"/>
</dbReference>
<dbReference type="EMBL" id="BMAV01015672">
    <property type="protein sequence ID" value="GFY65744.1"/>
    <property type="molecule type" value="Genomic_DNA"/>
</dbReference>
<dbReference type="Pfam" id="PF13843">
    <property type="entry name" value="DDE_Tnp_1_7"/>
    <property type="match status" value="1"/>
</dbReference>
<protein>
    <submittedName>
        <fullName evidence="2">PiggyBac transposable element-derived protein 4</fullName>
    </submittedName>
</protein>
<organism evidence="2 3">
    <name type="scientific">Trichonephila inaurata madagascariensis</name>
    <dbReference type="NCBI Taxonomy" id="2747483"/>
    <lineage>
        <taxon>Eukaryota</taxon>
        <taxon>Metazoa</taxon>
        <taxon>Ecdysozoa</taxon>
        <taxon>Arthropoda</taxon>
        <taxon>Chelicerata</taxon>
        <taxon>Arachnida</taxon>
        <taxon>Araneae</taxon>
        <taxon>Araneomorphae</taxon>
        <taxon>Entelegynae</taxon>
        <taxon>Araneoidea</taxon>
        <taxon>Nephilidae</taxon>
        <taxon>Trichonephila</taxon>
        <taxon>Trichonephila inaurata</taxon>
    </lineage>
</organism>
<name>A0A8X6Y9Z7_9ARAC</name>
<accession>A0A8X6Y9Z7</accession>
<evidence type="ECO:0000259" key="1">
    <source>
        <dbReference type="Pfam" id="PF13843"/>
    </source>
</evidence>
<gene>
    <name evidence="2" type="primary">X975_08756</name>
    <name evidence="2" type="ORF">TNIN_245651</name>
</gene>
<dbReference type="Proteomes" id="UP000886998">
    <property type="component" value="Unassembled WGS sequence"/>
</dbReference>
<reference evidence="2" key="1">
    <citation type="submission" date="2020-08" db="EMBL/GenBank/DDBJ databases">
        <title>Multicomponent nature underlies the extraordinary mechanical properties of spider dragline silk.</title>
        <authorList>
            <person name="Kono N."/>
            <person name="Nakamura H."/>
            <person name="Mori M."/>
            <person name="Yoshida Y."/>
            <person name="Ohtoshi R."/>
            <person name="Malay A.D."/>
            <person name="Moran D.A.P."/>
            <person name="Tomita M."/>
            <person name="Numata K."/>
            <person name="Arakawa K."/>
        </authorList>
    </citation>
    <scope>NUCLEOTIDE SEQUENCE</scope>
</reference>